<dbReference type="InterPro" id="IPR050208">
    <property type="entry name" value="MHC_class-I_related"/>
</dbReference>
<dbReference type="EMBL" id="JAVHJS010000010">
    <property type="protein sequence ID" value="KAK2845891.1"/>
    <property type="molecule type" value="Genomic_DNA"/>
</dbReference>
<feature type="chain" id="PRO_5041725821" description="Ig-like domain-containing protein" evidence="3">
    <location>
        <begin position="24"/>
        <end position="591"/>
    </location>
</feature>
<gene>
    <name evidence="5" type="ORF">Q7C36_010745</name>
</gene>
<proteinExistence type="inferred from homology"/>
<dbReference type="InterPro" id="IPR037055">
    <property type="entry name" value="MHC_I-like_Ag-recog_sf"/>
</dbReference>
<reference evidence="5" key="1">
    <citation type="submission" date="2023-08" db="EMBL/GenBank/DDBJ databases">
        <title>Pelteobagrus vachellii genome.</title>
        <authorList>
            <person name="Liu H."/>
        </authorList>
    </citation>
    <scope>NUCLEOTIDE SEQUENCE</scope>
    <source>
        <strain evidence="5">PRFRI_2022a</strain>
        <tissue evidence="5">Muscle</tissue>
    </source>
</reference>
<dbReference type="Proteomes" id="UP001187315">
    <property type="component" value="Unassembled WGS sequence"/>
</dbReference>
<dbReference type="GO" id="GO:0005615">
    <property type="term" value="C:extracellular space"/>
    <property type="evidence" value="ECO:0007669"/>
    <property type="project" value="TreeGrafter"/>
</dbReference>
<feature type="domain" description="Ig-like" evidence="4">
    <location>
        <begin position="207"/>
        <end position="293"/>
    </location>
</feature>
<dbReference type="InterPro" id="IPR013783">
    <property type="entry name" value="Ig-like_fold"/>
</dbReference>
<dbReference type="PROSITE" id="PS50835">
    <property type="entry name" value="IG_LIKE"/>
    <property type="match status" value="2"/>
</dbReference>
<evidence type="ECO:0000256" key="3">
    <source>
        <dbReference type="SAM" id="SignalP"/>
    </source>
</evidence>
<evidence type="ECO:0000256" key="2">
    <source>
        <dbReference type="RuleBase" id="RU004439"/>
    </source>
</evidence>
<keyword evidence="1" id="KW-0325">Glycoprotein</keyword>
<accession>A0AA88MYU0</accession>
<evidence type="ECO:0000313" key="6">
    <source>
        <dbReference type="Proteomes" id="UP001187315"/>
    </source>
</evidence>
<dbReference type="Gene3D" id="2.60.40.10">
    <property type="entry name" value="Immunoglobulins"/>
    <property type="match status" value="2"/>
</dbReference>
<dbReference type="SMART" id="SM00407">
    <property type="entry name" value="IGc1"/>
    <property type="match status" value="2"/>
</dbReference>
<sequence length="591" mass="68843">MEHSCVLVEVLIFLMMTFPQAAAGTHSLQYFYTVVTTEMNFPEFTAVGLVDGGQFVYYDSNIRRMIPKTEWIQKMNYDDPDYWNRETQKLQGSEEIFKVNVDILMMRFNQTTGVHSVQLMYGCELDDDGTVRGYRQYGYDGEDYISFDLKTVTWTAAKSQAVITKNKWDPDPGMTVARKNYLENICIKWLKKYASYGKETLERKVRPETSLFQKESSSPEVVCHATGFFPKAVMITWRKDGEDVHEDVELRETLPNQDGSFQKRSILKVPAEELQKHTYTCVIQHSSLEKELVLHVRNKQQILKGTHSLQYFYTVVTTEMNFPEFTAVGLVDGGQFVYYDSNIRRMIPKTEWIQKMNYDDPDYWNRETQKLQGSEEIFKVNVDILMMRFNQTTGVHSVQLMYGCELDDDGTVRGYRQYGYDGEDYISLDLKTRTWTAAKSQAVITKNKWDPDPGMTVARKNYLENICIKWLKKYASYGKETLERKVRPETSLFQKEASFPEVVCHATGFFPKAVMITWMKDGEDVHEDVELRETLPNQDGSFQKRSILKVPAEELQKHTYTCVIQHSSLEKELVLNVSERQILKDPQEERK</sequence>
<keyword evidence="3" id="KW-0732">Signal</keyword>
<dbReference type="Gene3D" id="3.30.500.10">
    <property type="entry name" value="MHC class I-like antigen recognition-like"/>
    <property type="match status" value="2"/>
</dbReference>
<evidence type="ECO:0000256" key="1">
    <source>
        <dbReference type="ARBA" id="ARBA00023180"/>
    </source>
</evidence>
<dbReference type="SUPFAM" id="SSF54452">
    <property type="entry name" value="MHC antigen-recognition domain"/>
    <property type="match status" value="2"/>
</dbReference>
<dbReference type="InterPro" id="IPR036179">
    <property type="entry name" value="Ig-like_dom_sf"/>
</dbReference>
<dbReference type="InterPro" id="IPR011161">
    <property type="entry name" value="MHC_I-like_Ag-recog"/>
</dbReference>
<feature type="signal peptide" evidence="3">
    <location>
        <begin position="1"/>
        <end position="23"/>
    </location>
</feature>
<dbReference type="AlphaFoldDB" id="A0AA88MYU0"/>
<organism evidence="5 6">
    <name type="scientific">Tachysurus vachellii</name>
    <name type="common">Darkbarbel catfish</name>
    <name type="synonym">Pelteobagrus vachellii</name>
    <dbReference type="NCBI Taxonomy" id="175792"/>
    <lineage>
        <taxon>Eukaryota</taxon>
        <taxon>Metazoa</taxon>
        <taxon>Chordata</taxon>
        <taxon>Craniata</taxon>
        <taxon>Vertebrata</taxon>
        <taxon>Euteleostomi</taxon>
        <taxon>Actinopterygii</taxon>
        <taxon>Neopterygii</taxon>
        <taxon>Teleostei</taxon>
        <taxon>Ostariophysi</taxon>
        <taxon>Siluriformes</taxon>
        <taxon>Bagridae</taxon>
        <taxon>Tachysurus</taxon>
    </lineage>
</organism>
<dbReference type="InterPro" id="IPR003597">
    <property type="entry name" value="Ig_C1-set"/>
</dbReference>
<feature type="domain" description="Ig-like" evidence="4">
    <location>
        <begin position="453"/>
        <end position="578"/>
    </location>
</feature>
<protein>
    <recommendedName>
        <fullName evidence="4">Ig-like domain-containing protein</fullName>
    </recommendedName>
</protein>
<comment type="caution">
    <text evidence="5">The sequence shown here is derived from an EMBL/GenBank/DDBJ whole genome shotgun (WGS) entry which is preliminary data.</text>
</comment>
<dbReference type="InterPro" id="IPR011162">
    <property type="entry name" value="MHC_I/II-like_Ag-recog"/>
</dbReference>
<dbReference type="PANTHER" id="PTHR16675">
    <property type="entry name" value="MHC CLASS I-RELATED"/>
    <property type="match status" value="1"/>
</dbReference>
<dbReference type="PRINTS" id="PR01638">
    <property type="entry name" value="MHCCLASSI"/>
</dbReference>
<dbReference type="Pfam" id="PF00129">
    <property type="entry name" value="MHC_I"/>
    <property type="match status" value="2"/>
</dbReference>
<dbReference type="PANTHER" id="PTHR16675:SF237">
    <property type="entry name" value="MHC CLASS I ANTIGEN TRANSCRIPT VARIANT 1-RELATED"/>
    <property type="match status" value="1"/>
</dbReference>
<evidence type="ECO:0000313" key="5">
    <source>
        <dbReference type="EMBL" id="KAK2845891.1"/>
    </source>
</evidence>
<dbReference type="FunFam" id="3.30.500.10:FF:000001">
    <property type="entry name" value="H-2 class I histocompatibility antigen, alpha chain"/>
    <property type="match status" value="2"/>
</dbReference>
<dbReference type="InterPro" id="IPR001039">
    <property type="entry name" value="MHC_I_a_a1/a2"/>
</dbReference>
<comment type="similarity">
    <text evidence="2">Belongs to the MHC class I family.</text>
</comment>
<name>A0AA88MYU0_TACVA</name>
<dbReference type="SUPFAM" id="SSF48726">
    <property type="entry name" value="Immunoglobulin"/>
    <property type="match status" value="2"/>
</dbReference>
<dbReference type="Pfam" id="PF07654">
    <property type="entry name" value="C1-set"/>
    <property type="match status" value="2"/>
</dbReference>
<evidence type="ECO:0000259" key="4">
    <source>
        <dbReference type="PROSITE" id="PS50835"/>
    </source>
</evidence>
<dbReference type="InterPro" id="IPR007110">
    <property type="entry name" value="Ig-like_dom"/>
</dbReference>
<keyword evidence="6" id="KW-1185">Reference proteome</keyword>
<dbReference type="CDD" id="cd07698">
    <property type="entry name" value="IgC1_MHC_I_alpha3"/>
    <property type="match status" value="2"/>
</dbReference>
<dbReference type="GO" id="GO:0009897">
    <property type="term" value="C:external side of plasma membrane"/>
    <property type="evidence" value="ECO:0007669"/>
    <property type="project" value="TreeGrafter"/>
</dbReference>
<dbReference type="GO" id="GO:0006955">
    <property type="term" value="P:immune response"/>
    <property type="evidence" value="ECO:0007669"/>
    <property type="project" value="TreeGrafter"/>
</dbReference>